<comment type="caution">
    <text evidence="2">The sequence shown here is derived from an EMBL/GenBank/DDBJ whole genome shotgun (WGS) entry which is preliminary data.</text>
</comment>
<dbReference type="Proteomes" id="UP001152604">
    <property type="component" value="Unassembled WGS sequence"/>
</dbReference>
<dbReference type="Pfam" id="PF04773">
    <property type="entry name" value="FecR"/>
    <property type="match status" value="1"/>
</dbReference>
<reference evidence="2" key="1">
    <citation type="submission" date="2022-03" db="EMBL/GenBank/DDBJ databases">
        <authorList>
            <person name="Brunel B."/>
        </authorList>
    </citation>
    <scope>NUCLEOTIDE SEQUENCE</scope>
    <source>
        <strain evidence="2">STM4922sample</strain>
    </source>
</reference>
<dbReference type="Gene3D" id="2.60.120.1440">
    <property type="match status" value="1"/>
</dbReference>
<accession>A0ABN8JLJ3</accession>
<protein>
    <submittedName>
        <fullName evidence="2">FecR protein</fullName>
    </submittedName>
</protein>
<sequence length="194" mass="20658">MQDFLAADFRKSKETFMSASGRYLRNLVACMLACVFWVDTASAQSNNAGCTFELVAGTSRQILRCREGLTIIAEDGARFALVDRDRNGSVDAVRLRRKALLLDAPAGRVRGGFAVVTPQAIAAVRGTKWAVDVARGKTSVFVVKGRVAVQRPASNAGVVLGPGEGVDVEAGTGTLTVKRWPAARVSALMARFGQ</sequence>
<keyword evidence="3" id="KW-1185">Reference proteome</keyword>
<evidence type="ECO:0000313" key="3">
    <source>
        <dbReference type="Proteomes" id="UP001152604"/>
    </source>
</evidence>
<gene>
    <name evidence="2" type="ORF">MES4922_200019</name>
</gene>
<organism evidence="2 3">
    <name type="scientific">Mesorhizobium ventifaucium</name>
    <dbReference type="NCBI Taxonomy" id="666020"/>
    <lineage>
        <taxon>Bacteria</taxon>
        <taxon>Pseudomonadati</taxon>
        <taxon>Pseudomonadota</taxon>
        <taxon>Alphaproteobacteria</taxon>
        <taxon>Hyphomicrobiales</taxon>
        <taxon>Phyllobacteriaceae</taxon>
        <taxon>Mesorhizobium</taxon>
    </lineage>
</organism>
<proteinExistence type="predicted"/>
<evidence type="ECO:0000259" key="1">
    <source>
        <dbReference type="Pfam" id="PF04773"/>
    </source>
</evidence>
<name>A0ABN8JLJ3_9HYPH</name>
<evidence type="ECO:0000313" key="2">
    <source>
        <dbReference type="EMBL" id="CAH2398927.1"/>
    </source>
</evidence>
<dbReference type="EMBL" id="CAKXZS010000013">
    <property type="protein sequence ID" value="CAH2398927.1"/>
    <property type="molecule type" value="Genomic_DNA"/>
</dbReference>
<dbReference type="InterPro" id="IPR006860">
    <property type="entry name" value="FecR"/>
</dbReference>
<feature type="domain" description="FecR protein" evidence="1">
    <location>
        <begin position="92"/>
        <end position="147"/>
    </location>
</feature>